<gene>
    <name evidence="1" type="primary">Ankrd42_predicted</name>
    <name evidence="1" type="ORF">rCG_40611</name>
</gene>
<accession>A6I659</accession>
<dbReference type="EMBL" id="CH473956">
    <property type="protein sequence ID" value="EDM18521.1"/>
    <property type="molecule type" value="Genomic_DNA"/>
</dbReference>
<reference evidence="1 2" key="1">
    <citation type="submission" date="2005-09" db="EMBL/GenBank/DDBJ databases">
        <authorList>
            <person name="Mural R.J."/>
            <person name="Li P.W."/>
            <person name="Adams M.D."/>
            <person name="Amanatides P.G."/>
            <person name="Baden-Tillson H."/>
            <person name="Barnstead M."/>
            <person name="Chin S.H."/>
            <person name="Dew I."/>
            <person name="Evans C.A."/>
            <person name="Ferriera S."/>
            <person name="Flanigan M."/>
            <person name="Fosler C."/>
            <person name="Glodek A."/>
            <person name="Gu Z."/>
            <person name="Holt R.A."/>
            <person name="Jennings D."/>
            <person name="Kraft C.L."/>
            <person name="Lu F."/>
            <person name="Nguyen T."/>
            <person name="Nusskern D.R."/>
            <person name="Pfannkoch C.M."/>
            <person name="Sitter C."/>
            <person name="Sutton G.G."/>
            <person name="Venter J.C."/>
            <person name="Wang Z."/>
            <person name="Woodage T."/>
            <person name="Zheng X.H."/>
            <person name="Zhong F."/>
        </authorList>
    </citation>
    <scope>NUCLEOTIDE SEQUENCE [LARGE SCALE GENOMIC DNA]</scope>
    <source>
        <strain>BN</strain>
        <strain evidence="2">Sprague-Dawley</strain>
    </source>
</reference>
<protein>
    <submittedName>
        <fullName evidence="1">Ankyrin repeat domain 42 (Predicted), isoform CRA_b</fullName>
    </submittedName>
</protein>
<sequence length="30" mass="3529">MDLGYFLYAYICKPTSMRNNFASIHINCEL</sequence>
<evidence type="ECO:0000313" key="1">
    <source>
        <dbReference type="EMBL" id="EDM18521.1"/>
    </source>
</evidence>
<proteinExistence type="predicted"/>
<dbReference type="Proteomes" id="UP000234681">
    <property type="component" value="Chromosome 1"/>
</dbReference>
<evidence type="ECO:0000313" key="2">
    <source>
        <dbReference type="Proteomes" id="UP000234681"/>
    </source>
</evidence>
<dbReference type="AlphaFoldDB" id="A6I659"/>
<organism evidence="1 2">
    <name type="scientific">Rattus norvegicus</name>
    <name type="common">Rat</name>
    <dbReference type="NCBI Taxonomy" id="10116"/>
    <lineage>
        <taxon>Eukaryota</taxon>
        <taxon>Metazoa</taxon>
        <taxon>Chordata</taxon>
        <taxon>Craniata</taxon>
        <taxon>Vertebrata</taxon>
        <taxon>Euteleostomi</taxon>
        <taxon>Mammalia</taxon>
        <taxon>Eutheria</taxon>
        <taxon>Euarchontoglires</taxon>
        <taxon>Glires</taxon>
        <taxon>Rodentia</taxon>
        <taxon>Myomorpha</taxon>
        <taxon>Muroidea</taxon>
        <taxon>Muridae</taxon>
        <taxon>Murinae</taxon>
        <taxon>Rattus</taxon>
    </lineage>
</organism>
<name>A6I659_RAT</name>